<reference evidence="1 2" key="1">
    <citation type="journal article" date="2018" name="Mol. Ecol.">
        <title>The obligate alkalophilic soda-lake fungus Sodiomyces alkalinus has shifted to a protein diet.</title>
        <authorList>
            <person name="Grum-Grzhimaylo A.A."/>
            <person name="Falkoski D.L."/>
            <person name="van den Heuvel J."/>
            <person name="Valero-Jimenez C.A."/>
            <person name="Min B."/>
            <person name="Choi I.G."/>
            <person name="Lipzen A."/>
            <person name="Daum C.G."/>
            <person name="Aanen D.K."/>
            <person name="Tsang A."/>
            <person name="Henrissat B."/>
            <person name="Bilanenko E.N."/>
            <person name="de Vries R.P."/>
            <person name="van Kan J.A.L."/>
            <person name="Grigoriev I.V."/>
            <person name="Debets A.J.M."/>
        </authorList>
    </citation>
    <scope>NUCLEOTIDE SEQUENCE [LARGE SCALE GENOMIC DNA]</scope>
    <source>
        <strain evidence="1 2">F11</strain>
    </source>
</reference>
<name>A0A3N2Q108_SODAK</name>
<dbReference type="RefSeq" id="XP_028468236.1">
    <property type="nucleotide sequence ID" value="XM_028613903.1"/>
</dbReference>
<proteinExistence type="predicted"/>
<evidence type="ECO:0000313" key="1">
    <source>
        <dbReference type="EMBL" id="ROT40430.1"/>
    </source>
</evidence>
<dbReference type="AlphaFoldDB" id="A0A3N2Q108"/>
<sequence>MRKVLAAIRGVSEAHCVLKPTHDLGGKVERELWGNVWVTVWLLRNQGSPKPRTQPVRILILDAPSRIGDLDLSGGRLLVSRRAERRNVKWSVPITYIFHDGYYNGDLEFLDWSFSPFDPPSMRALVGNVETWDLFSPTNRRLSPHWAVALRMRKLVDGPHHVGALTGNQERLNAEAFQF</sequence>
<dbReference type="EMBL" id="ML119052">
    <property type="protein sequence ID" value="ROT40430.1"/>
    <property type="molecule type" value="Genomic_DNA"/>
</dbReference>
<organism evidence="1 2">
    <name type="scientific">Sodiomyces alkalinus (strain CBS 110278 / VKM F-3762 / F11)</name>
    <name type="common">Alkaliphilic filamentous fungus</name>
    <dbReference type="NCBI Taxonomy" id="1314773"/>
    <lineage>
        <taxon>Eukaryota</taxon>
        <taxon>Fungi</taxon>
        <taxon>Dikarya</taxon>
        <taxon>Ascomycota</taxon>
        <taxon>Pezizomycotina</taxon>
        <taxon>Sordariomycetes</taxon>
        <taxon>Hypocreomycetidae</taxon>
        <taxon>Glomerellales</taxon>
        <taxon>Plectosphaerellaceae</taxon>
        <taxon>Sodiomyces</taxon>
    </lineage>
</organism>
<accession>A0A3N2Q108</accession>
<evidence type="ECO:0000313" key="2">
    <source>
        <dbReference type="Proteomes" id="UP000272025"/>
    </source>
</evidence>
<dbReference type="Proteomes" id="UP000272025">
    <property type="component" value="Unassembled WGS sequence"/>
</dbReference>
<gene>
    <name evidence="1" type="ORF">SODALDRAFT_356414</name>
</gene>
<dbReference type="GeneID" id="39582381"/>
<keyword evidence="2" id="KW-1185">Reference proteome</keyword>
<protein>
    <submittedName>
        <fullName evidence="1">Uncharacterized protein</fullName>
    </submittedName>
</protein>